<organism evidence="10 11">
    <name type="scientific">Desulfolithobacter dissulfuricans</name>
    <dbReference type="NCBI Taxonomy" id="2795293"/>
    <lineage>
        <taxon>Bacteria</taxon>
        <taxon>Pseudomonadati</taxon>
        <taxon>Thermodesulfobacteriota</taxon>
        <taxon>Desulfobulbia</taxon>
        <taxon>Desulfobulbales</taxon>
        <taxon>Desulfobulbaceae</taxon>
        <taxon>Desulfolithobacter</taxon>
    </lineage>
</organism>
<dbReference type="KEGG" id="ddu:GF1_18310"/>
<evidence type="ECO:0000256" key="2">
    <source>
        <dbReference type="ARBA" id="ARBA00022670"/>
    </source>
</evidence>
<keyword evidence="11" id="KW-1185">Reference proteome</keyword>
<keyword evidence="7" id="KW-0802">TPR repeat</keyword>
<dbReference type="GO" id="GO:0016020">
    <property type="term" value="C:membrane"/>
    <property type="evidence" value="ECO:0007669"/>
    <property type="project" value="TreeGrafter"/>
</dbReference>
<evidence type="ECO:0000256" key="1">
    <source>
        <dbReference type="ARBA" id="ARBA00001947"/>
    </source>
</evidence>
<dbReference type="Proteomes" id="UP001063350">
    <property type="component" value="Chromosome"/>
</dbReference>
<comment type="cofactor">
    <cofactor evidence="1">
        <name>Zn(2+)</name>
        <dbReference type="ChEBI" id="CHEBI:29105"/>
    </cofactor>
</comment>
<feature type="repeat" description="TPR" evidence="7">
    <location>
        <begin position="333"/>
        <end position="366"/>
    </location>
</feature>
<keyword evidence="6" id="KW-0482">Metalloprotease</keyword>
<feature type="chain" id="PRO_5036941099" description="Peptidase M48 domain-containing protein" evidence="8">
    <location>
        <begin position="23"/>
        <end position="471"/>
    </location>
</feature>
<keyword evidence="5" id="KW-0862">Zinc</keyword>
<dbReference type="Gene3D" id="3.30.2010.10">
    <property type="entry name" value="Metalloproteases ('zincins'), catalytic domain"/>
    <property type="match status" value="1"/>
</dbReference>
<keyword evidence="3" id="KW-0479">Metal-binding</keyword>
<feature type="signal peptide" evidence="8">
    <location>
        <begin position="1"/>
        <end position="22"/>
    </location>
</feature>
<dbReference type="GO" id="GO:0046872">
    <property type="term" value="F:metal ion binding"/>
    <property type="evidence" value="ECO:0007669"/>
    <property type="project" value="UniProtKB-KW"/>
</dbReference>
<reference evidence="10" key="1">
    <citation type="submission" date="2020-12" db="EMBL/GenBank/DDBJ databases">
        <title>Desulfobium dissulfuricans gen. nov., sp. nov., a novel mesophilic, sulfate-reducing bacterium isolated from a deep-sea hydrothermal vent.</title>
        <authorList>
            <person name="Hashimoto Y."/>
            <person name="Tame A."/>
            <person name="Sawayama S."/>
            <person name="Miyazaki J."/>
            <person name="Takai K."/>
            <person name="Nakagawa S."/>
        </authorList>
    </citation>
    <scope>NUCLEOTIDE SEQUENCE</scope>
    <source>
        <strain evidence="10">GF1</strain>
    </source>
</reference>
<dbReference type="PANTHER" id="PTHR22726:SF1">
    <property type="entry name" value="METALLOENDOPEPTIDASE OMA1, MITOCHONDRIAL"/>
    <property type="match status" value="1"/>
</dbReference>
<evidence type="ECO:0000256" key="5">
    <source>
        <dbReference type="ARBA" id="ARBA00022833"/>
    </source>
</evidence>
<evidence type="ECO:0000256" key="6">
    <source>
        <dbReference type="ARBA" id="ARBA00023049"/>
    </source>
</evidence>
<gene>
    <name evidence="10" type="ORF">GF1_18310</name>
</gene>
<dbReference type="GO" id="GO:0051603">
    <property type="term" value="P:proteolysis involved in protein catabolic process"/>
    <property type="evidence" value="ECO:0007669"/>
    <property type="project" value="TreeGrafter"/>
</dbReference>
<keyword evidence="4" id="KW-0378">Hydrolase</keyword>
<sequence length="471" mass="54258">MPVRFFCTCLFLFLFLSAQLLQSPVVRGMTIGEEREIGEKLLYTVRSQFKLLDDPDISQYINGLGRDVLTVAGLQYFKYHFFVVASDEFNAFAAPSGLIFFFTGLIRTMDDENELVSVMAHEIGHVVSRHIARRLEKDAKVGAATTALAIASMALGIPGLSQGLMTGSLAAGQALSLHFSRQDEEEADRLAFTWMDKLRRDPRAMEQMLRTMRRITRYRSGQVPAYLLTHPDPEARLSYVQSLIETDENQKKHQYYRKIDNFDFLRFKYRILVQTEDPRQLRIMLQSVLTGPGSDQEKIMARYGLALLEARELNIQKGLDELEQVRRRYPDRTILKVDLGDMYLEGGQVDRALELLHQAVKRDPTDMYAAFVLARALAGKGEKNEARKLYLTVAREMPEYPRVYFELGRIESEAGREAESRFYLAKYYLYGGRMKLARQYLKNAARDEKLPVSMRREAEDILKRLKKLKDL</sequence>
<evidence type="ECO:0000256" key="8">
    <source>
        <dbReference type="SAM" id="SignalP"/>
    </source>
</evidence>
<dbReference type="PROSITE" id="PS50005">
    <property type="entry name" value="TPR"/>
    <property type="match status" value="1"/>
</dbReference>
<dbReference type="RefSeq" id="WP_267926202.1">
    <property type="nucleotide sequence ID" value="NZ_AP024233.1"/>
</dbReference>
<dbReference type="CDD" id="cd07333">
    <property type="entry name" value="M48C_bepA_like"/>
    <property type="match status" value="1"/>
</dbReference>
<feature type="domain" description="Peptidase M48" evidence="9">
    <location>
        <begin position="60"/>
        <end position="242"/>
    </location>
</feature>
<keyword evidence="8" id="KW-0732">Signal</keyword>
<dbReference type="SUPFAM" id="SSF48452">
    <property type="entry name" value="TPR-like"/>
    <property type="match status" value="1"/>
</dbReference>
<dbReference type="InterPro" id="IPR051156">
    <property type="entry name" value="Mito/Outer_Membr_Metalloprot"/>
</dbReference>
<dbReference type="InterPro" id="IPR001915">
    <property type="entry name" value="Peptidase_M48"/>
</dbReference>
<dbReference type="InterPro" id="IPR011990">
    <property type="entry name" value="TPR-like_helical_dom_sf"/>
</dbReference>
<dbReference type="AlphaFoldDB" id="A0A915UAE1"/>
<protein>
    <recommendedName>
        <fullName evidence="9">Peptidase M48 domain-containing protein</fullName>
    </recommendedName>
</protein>
<evidence type="ECO:0000313" key="10">
    <source>
        <dbReference type="EMBL" id="BCO09455.1"/>
    </source>
</evidence>
<dbReference type="Gene3D" id="1.25.40.10">
    <property type="entry name" value="Tetratricopeptide repeat domain"/>
    <property type="match status" value="1"/>
</dbReference>
<proteinExistence type="predicted"/>
<dbReference type="Pfam" id="PF01435">
    <property type="entry name" value="Peptidase_M48"/>
    <property type="match status" value="1"/>
</dbReference>
<dbReference type="GO" id="GO:0004222">
    <property type="term" value="F:metalloendopeptidase activity"/>
    <property type="evidence" value="ECO:0007669"/>
    <property type="project" value="InterPro"/>
</dbReference>
<name>A0A915UAE1_9BACT</name>
<dbReference type="Pfam" id="PF14559">
    <property type="entry name" value="TPR_19"/>
    <property type="match status" value="1"/>
</dbReference>
<keyword evidence="2" id="KW-0645">Protease</keyword>
<dbReference type="InterPro" id="IPR019734">
    <property type="entry name" value="TPR_rpt"/>
</dbReference>
<evidence type="ECO:0000256" key="3">
    <source>
        <dbReference type="ARBA" id="ARBA00022723"/>
    </source>
</evidence>
<evidence type="ECO:0000313" key="11">
    <source>
        <dbReference type="Proteomes" id="UP001063350"/>
    </source>
</evidence>
<evidence type="ECO:0000259" key="9">
    <source>
        <dbReference type="Pfam" id="PF01435"/>
    </source>
</evidence>
<evidence type="ECO:0000256" key="7">
    <source>
        <dbReference type="PROSITE-ProRule" id="PRU00339"/>
    </source>
</evidence>
<evidence type="ECO:0000256" key="4">
    <source>
        <dbReference type="ARBA" id="ARBA00022801"/>
    </source>
</evidence>
<dbReference type="EMBL" id="AP024233">
    <property type="protein sequence ID" value="BCO09455.1"/>
    <property type="molecule type" value="Genomic_DNA"/>
</dbReference>
<accession>A0A915UAE1</accession>
<dbReference type="PANTHER" id="PTHR22726">
    <property type="entry name" value="METALLOENDOPEPTIDASE OMA1"/>
    <property type="match status" value="1"/>
</dbReference>